<feature type="compositionally biased region" description="Basic and acidic residues" evidence="1">
    <location>
        <begin position="1187"/>
        <end position="1198"/>
    </location>
</feature>
<feature type="compositionally biased region" description="Polar residues" evidence="1">
    <location>
        <begin position="60"/>
        <end position="72"/>
    </location>
</feature>
<feature type="compositionally biased region" description="Polar residues" evidence="1">
    <location>
        <begin position="741"/>
        <end position="762"/>
    </location>
</feature>
<feature type="region of interest" description="Disordered" evidence="1">
    <location>
        <begin position="1053"/>
        <end position="1084"/>
    </location>
</feature>
<feature type="compositionally biased region" description="Basic and acidic residues" evidence="1">
    <location>
        <begin position="75"/>
        <end position="95"/>
    </location>
</feature>
<feature type="region of interest" description="Disordered" evidence="1">
    <location>
        <begin position="1"/>
        <end position="247"/>
    </location>
</feature>
<reference evidence="2" key="1">
    <citation type="journal article" date="2020" name="Stud. Mycol.">
        <title>101 Dothideomycetes genomes: a test case for predicting lifestyles and emergence of pathogens.</title>
        <authorList>
            <person name="Haridas S."/>
            <person name="Albert R."/>
            <person name="Binder M."/>
            <person name="Bloem J."/>
            <person name="Labutti K."/>
            <person name="Salamov A."/>
            <person name="Andreopoulos B."/>
            <person name="Baker S."/>
            <person name="Barry K."/>
            <person name="Bills G."/>
            <person name="Bluhm B."/>
            <person name="Cannon C."/>
            <person name="Castanera R."/>
            <person name="Culley D."/>
            <person name="Daum C."/>
            <person name="Ezra D."/>
            <person name="Gonzalez J."/>
            <person name="Henrissat B."/>
            <person name="Kuo A."/>
            <person name="Liang C."/>
            <person name="Lipzen A."/>
            <person name="Lutzoni F."/>
            <person name="Magnuson J."/>
            <person name="Mondo S."/>
            <person name="Nolan M."/>
            <person name="Ohm R."/>
            <person name="Pangilinan J."/>
            <person name="Park H.-J."/>
            <person name="Ramirez L."/>
            <person name="Alfaro M."/>
            <person name="Sun H."/>
            <person name="Tritt A."/>
            <person name="Yoshinaga Y."/>
            <person name="Zwiers L.-H."/>
            <person name="Turgeon B."/>
            <person name="Goodwin S."/>
            <person name="Spatafora J."/>
            <person name="Crous P."/>
            <person name="Grigoriev I."/>
        </authorList>
    </citation>
    <scope>NUCLEOTIDE SEQUENCE</scope>
    <source>
        <strain evidence="2">ATCC 16933</strain>
    </source>
</reference>
<feature type="non-terminal residue" evidence="2">
    <location>
        <position position="1275"/>
    </location>
</feature>
<dbReference type="InterPro" id="IPR017956">
    <property type="entry name" value="AT_hook_DNA-bd_motif"/>
</dbReference>
<gene>
    <name evidence="2" type="ORF">BDY21DRAFT_420727</name>
</gene>
<feature type="compositionally biased region" description="Polar residues" evidence="1">
    <location>
        <begin position="963"/>
        <end position="977"/>
    </location>
</feature>
<feature type="compositionally biased region" description="Polar residues" evidence="1">
    <location>
        <begin position="696"/>
        <end position="732"/>
    </location>
</feature>
<dbReference type="PRINTS" id="PR00929">
    <property type="entry name" value="ATHOOK"/>
</dbReference>
<dbReference type="GO" id="GO:0003677">
    <property type="term" value="F:DNA binding"/>
    <property type="evidence" value="ECO:0007669"/>
    <property type="project" value="InterPro"/>
</dbReference>
<evidence type="ECO:0000313" key="2">
    <source>
        <dbReference type="EMBL" id="KAF2458776.1"/>
    </source>
</evidence>
<feature type="region of interest" description="Disordered" evidence="1">
    <location>
        <begin position="821"/>
        <end position="879"/>
    </location>
</feature>
<feature type="compositionally biased region" description="Polar residues" evidence="1">
    <location>
        <begin position="183"/>
        <end position="196"/>
    </location>
</feature>
<proteinExistence type="predicted"/>
<organism evidence="2 3">
    <name type="scientific">Lineolata rhizophorae</name>
    <dbReference type="NCBI Taxonomy" id="578093"/>
    <lineage>
        <taxon>Eukaryota</taxon>
        <taxon>Fungi</taxon>
        <taxon>Dikarya</taxon>
        <taxon>Ascomycota</taxon>
        <taxon>Pezizomycotina</taxon>
        <taxon>Dothideomycetes</taxon>
        <taxon>Dothideomycetes incertae sedis</taxon>
        <taxon>Lineolatales</taxon>
        <taxon>Lineolataceae</taxon>
        <taxon>Lineolata</taxon>
    </lineage>
</organism>
<accession>A0A6A6P451</accession>
<dbReference type="EMBL" id="MU001677">
    <property type="protein sequence ID" value="KAF2458776.1"/>
    <property type="molecule type" value="Genomic_DNA"/>
</dbReference>
<evidence type="ECO:0000256" key="1">
    <source>
        <dbReference type="SAM" id="MobiDB-lite"/>
    </source>
</evidence>
<feature type="compositionally biased region" description="Polar residues" evidence="1">
    <location>
        <begin position="1228"/>
        <end position="1241"/>
    </location>
</feature>
<feature type="compositionally biased region" description="Basic and acidic residues" evidence="1">
    <location>
        <begin position="529"/>
        <end position="547"/>
    </location>
</feature>
<feature type="region of interest" description="Disordered" evidence="1">
    <location>
        <begin position="1139"/>
        <end position="1275"/>
    </location>
</feature>
<feature type="region of interest" description="Disordered" evidence="1">
    <location>
        <begin position="664"/>
        <end position="808"/>
    </location>
</feature>
<feature type="compositionally biased region" description="Basic and acidic residues" evidence="1">
    <location>
        <begin position="681"/>
        <end position="695"/>
    </location>
</feature>
<protein>
    <submittedName>
        <fullName evidence="2">Uncharacterized protein</fullName>
    </submittedName>
</protein>
<feature type="compositionally biased region" description="Polar residues" evidence="1">
    <location>
        <begin position="1056"/>
        <end position="1072"/>
    </location>
</feature>
<dbReference type="Proteomes" id="UP000799766">
    <property type="component" value="Unassembled WGS sequence"/>
</dbReference>
<dbReference type="AlphaFoldDB" id="A0A6A6P451"/>
<feature type="compositionally biased region" description="Polar residues" evidence="1">
    <location>
        <begin position="1252"/>
        <end position="1275"/>
    </location>
</feature>
<evidence type="ECO:0000313" key="3">
    <source>
        <dbReference type="Proteomes" id="UP000799766"/>
    </source>
</evidence>
<sequence>MRGTPAVRHHGGVDDDSLPAPPSSPVSSSPDPLALSTLSPAITSHRIGCRAKTPLGIRSANASNVDGSSNRRTPQKKDRSGRDRAIVHTADRDGHSSYAKTSSPSKSVTLNTPTIAGPHGTSSPWKIRVTVEAEPNTCPGSWNENINEFGERENPANFPGSPTPVRRRGRPSSASPMKKRSQGRLSTKNDTRTTTVPLKDAEDSAPVRRRGRPRKSDVGAGATPPAKNRKRAATPARRKSRGREAEKYVEVDAADDVFGGEVQAADHKARGTKTTGILAVVADDVADDGDVEAARGEGVEEESLHASNAMFSDHISGAENIAHRPSVGQESGKKRGRGRPRKETKEPMGQMTPQRRETADLKNIAAHCKDRGEGEEKVISERAPGSVDCSKSAYPASESQENQDVGESKGVLKRRSGESYQGFHGASPSPASVCTEPQNAQKRQYAPSNNCSTDLVGESSVLSDSDASSVGGARYPAVGGKYPRLRLPELQSRPGTQREILQRRPTPVKPREWGQEEIDLVLSSDSLDPMEKESDHDDQHEQEHMDQSDPSLVARDASTQEERAQNGENALGNNSRCLDGEVGSRGPAFAPQGVSEEYKVAGNSDAELGHDDSEVYQQHQDADDEEKDDSPDHGNGLSETVGDQTILESEGFSMVSVDSLTGELGGASASAEDVMSGIEYGTRHSELGRIREPCSKQRQANPSPSSLPRSTGLSGPSNSHTASSENPHSISELSLHESPDAQATSNRHPSTNLDTLSATDAFSTISRSSIHSASSASQPQCSGQHTHVPPNRQSVVLDHSFGGQPSFHSVHQASYSVFDSVDLGQKGTPPITEQSSISRRPSPKAPFSSLHPPPSAYGHGRHSMSSRARAATSPEFSYMPSSPPVAFPAIMQRTPVQPAPAFHVSSLSTPSAPHLRSVDKALLTPPPIESAVRAGIALQGLLDAGNDAPQNSSGLSIKDRSRLSSPMKESQRASVSPAQAYGGHSAVGTSVIACSEPHNPDKESSLEPNQRSALNGPRQRYERLCGSTRKSHVSQLSSNIVAAPIVQIEPVHYPSLPSTPNDSPQLITPSPTSDEDNAQKEDKSACDWQYMFRARLRSRTFSEEPNPIDQLLWEETGSELPYEGDSQGSLTATIGEKQACSAENQPDSQQKSRHRDSNSRWAPISGELRNNDKAMPTPSPRLCIETTKGDPDNARRIIDSANPSLRRRSTVNEESRACAQIQAHHESPLQSQHSTRHNTGNDSRRVSPGPARQTQSSCHGTTTHRPDASASSQNR</sequence>
<feature type="compositionally biased region" description="Polar residues" evidence="1">
    <location>
        <begin position="637"/>
        <end position="647"/>
    </location>
</feature>
<feature type="compositionally biased region" description="Low complexity" evidence="1">
    <location>
        <begin position="459"/>
        <end position="473"/>
    </location>
</feature>
<feature type="compositionally biased region" description="Basic residues" evidence="1">
    <location>
        <begin position="227"/>
        <end position="241"/>
    </location>
</feature>
<feature type="region of interest" description="Disordered" evidence="1">
    <location>
        <begin position="944"/>
        <end position="1018"/>
    </location>
</feature>
<feature type="region of interest" description="Disordered" evidence="1">
    <location>
        <begin position="315"/>
        <end position="650"/>
    </location>
</feature>
<feature type="compositionally biased region" description="Polar residues" evidence="1">
    <location>
        <begin position="566"/>
        <end position="576"/>
    </location>
</feature>
<feature type="compositionally biased region" description="Low complexity" evidence="1">
    <location>
        <begin position="763"/>
        <end position="777"/>
    </location>
</feature>
<feature type="compositionally biased region" description="Polar residues" evidence="1">
    <location>
        <begin position="108"/>
        <end position="124"/>
    </location>
</feature>
<feature type="compositionally biased region" description="Low complexity" evidence="1">
    <location>
        <begin position="25"/>
        <end position="36"/>
    </location>
</feature>
<dbReference type="SMART" id="SM00384">
    <property type="entry name" value="AT_hook"/>
    <property type="match status" value="3"/>
</dbReference>
<dbReference type="OrthoDB" id="3946221at2759"/>
<name>A0A6A6P451_9PEZI</name>
<feature type="compositionally biased region" description="Low complexity" evidence="1">
    <location>
        <begin position="96"/>
        <end position="107"/>
    </location>
</feature>
<feature type="compositionally biased region" description="Polar residues" evidence="1">
    <location>
        <begin position="429"/>
        <end position="453"/>
    </location>
</feature>
<feature type="compositionally biased region" description="Basic and acidic residues" evidence="1">
    <location>
        <begin position="367"/>
        <end position="380"/>
    </location>
</feature>
<keyword evidence="3" id="KW-1185">Reference proteome</keyword>